<evidence type="ECO:0000259" key="4">
    <source>
        <dbReference type="Pfam" id="PF13460"/>
    </source>
</evidence>
<dbReference type="AlphaFoldDB" id="A0A7C8MAB7"/>
<organism evidence="5 6">
    <name type="scientific">Massariosphaeria phaeospora</name>
    <dbReference type="NCBI Taxonomy" id="100035"/>
    <lineage>
        <taxon>Eukaryota</taxon>
        <taxon>Fungi</taxon>
        <taxon>Dikarya</taxon>
        <taxon>Ascomycota</taxon>
        <taxon>Pezizomycotina</taxon>
        <taxon>Dothideomycetes</taxon>
        <taxon>Pleosporomycetidae</taxon>
        <taxon>Pleosporales</taxon>
        <taxon>Pleosporales incertae sedis</taxon>
        <taxon>Massariosphaeria</taxon>
    </lineage>
</organism>
<dbReference type="OrthoDB" id="9974981at2759"/>
<sequence length="327" mass="34420">MSSTELKNIILAGATGSIGAPILTALLAQPSFNTTILSRTNSTATFPAHVPVTRVSPAFTVAELTAAFTGQDAVIVALSAVPVTQDASEAGLQYRLIDAAVAAGVKRFIPSEFGANNLDVRARSVVPVYDSKGCMLEYLTRKAEASGGKFTFTSISCGSWIDWALSAPQSSNFLSIDVAARRATIYDSGTSRFSATLLPHTGLAVARALSPLHCAATANTQIFLSDFVASARSIVAALEKASGDTFAVEQRDSAPVLAALRQRFDQGDKAAGFELLVCSFAADVDLGYDFEGRYEIWNARLGLPTVTLDEVARQAVEVADRGASART</sequence>
<keyword evidence="3" id="KW-0560">Oxidoreductase</keyword>
<evidence type="ECO:0000256" key="3">
    <source>
        <dbReference type="ARBA" id="ARBA00023002"/>
    </source>
</evidence>
<proteinExistence type="inferred from homology"/>
<evidence type="ECO:0000313" key="5">
    <source>
        <dbReference type="EMBL" id="KAF2871675.1"/>
    </source>
</evidence>
<dbReference type="PANTHER" id="PTHR47706">
    <property type="entry name" value="NMRA-LIKE FAMILY PROTEIN"/>
    <property type="match status" value="1"/>
</dbReference>
<dbReference type="EMBL" id="JAADJZ010000011">
    <property type="protein sequence ID" value="KAF2871675.1"/>
    <property type="molecule type" value="Genomic_DNA"/>
</dbReference>
<dbReference type="Gene3D" id="3.90.25.10">
    <property type="entry name" value="UDP-galactose 4-epimerase, domain 1"/>
    <property type="match status" value="1"/>
</dbReference>
<evidence type="ECO:0000256" key="2">
    <source>
        <dbReference type="ARBA" id="ARBA00022857"/>
    </source>
</evidence>
<feature type="domain" description="NAD(P)-binding" evidence="4">
    <location>
        <begin position="13"/>
        <end position="141"/>
    </location>
</feature>
<evidence type="ECO:0000256" key="1">
    <source>
        <dbReference type="ARBA" id="ARBA00005725"/>
    </source>
</evidence>
<keyword evidence="6" id="KW-1185">Reference proteome</keyword>
<reference evidence="5 6" key="1">
    <citation type="submission" date="2020-01" db="EMBL/GenBank/DDBJ databases">
        <authorList>
            <consortium name="DOE Joint Genome Institute"/>
            <person name="Haridas S."/>
            <person name="Albert R."/>
            <person name="Binder M."/>
            <person name="Bloem J."/>
            <person name="Labutti K."/>
            <person name="Salamov A."/>
            <person name="Andreopoulos B."/>
            <person name="Baker S.E."/>
            <person name="Barry K."/>
            <person name="Bills G."/>
            <person name="Bluhm B.H."/>
            <person name="Cannon C."/>
            <person name="Castanera R."/>
            <person name="Culley D.E."/>
            <person name="Daum C."/>
            <person name="Ezra D."/>
            <person name="Gonzalez J.B."/>
            <person name="Henrissat B."/>
            <person name="Kuo A."/>
            <person name="Liang C."/>
            <person name="Lipzen A."/>
            <person name="Lutzoni F."/>
            <person name="Magnuson J."/>
            <person name="Mondo S."/>
            <person name="Nolan M."/>
            <person name="Ohm R."/>
            <person name="Pangilinan J."/>
            <person name="Park H.-J.H."/>
            <person name="Ramirez L."/>
            <person name="Alfaro M."/>
            <person name="Sun H."/>
            <person name="Tritt A."/>
            <person name="Yoshinaga Y."/>
            <person name="Zwiers L.-H.L."/>
            <person name="Turgeon B.G."/>
            <person name="Goodwin S.B."/>
            <person name="Spatafora J.W."/>
            <person name="Crous P.W."/>
            <person name="Grigoriev I.V."/>
        </authorList>
    </citation>
    <scope>NUCLEOTIDE SEQUENCE [LARGE SCALE GENOMIC DNA]</scope>
    <source>
        <strain evidence="5 6">CBS 611.86</strain>
    </source>
</reference>
<accession>A0A7C8MAB7</accession>
<dbReference type="CDD" id="cd05259">
    <property type="entry name" value="PCBER_SDR_a"/>
    <property type="match status" value="1"/>
</dbReference>
<dbReference type="InterPro" id="IPR036291">
    <property type="entry name" value="NAD(P)-bd_dom_sf"/>
</dbReference>
<comment type="similarity">
    <text evidence="1">Belongs to the NmrA-type oxidoreductase family. Isoflavone reductase subfamily.</text>
</comment>
<dbReference type="InterPro" id="IPR051609">
    <property type="entry name" value="NmrA/Isoflavone_reductase-like"/>
</dbReference>
<comment type="caution">
    <text evidence="5">The sequence shown here is derived from an EMBL/GenBank/DDBJ whole genome shotgun (WGS) entry which is preliminary data.</text>
</comment>
<dbReference type="InterPro" id="IPR045312">
    <property type="entry name" value="PCBER-like"/>
</dbReference>
<dbReference type="GO" id="GO:0016491">
    <property type="term" value="F:oxidoreductase activity"/>
    <property type="evidence" value="ECO:0007669"/>
    <property type="project" value="UniProtKB-KW"/>
</dbReference>
<dbReference type="InterPro" id="IPR016040">
    <property type="entry name" value="NAD(P)-bd_dom"/>
</dbReference>
<dbReference type="PANTHER" id="PTHR47706:SF10">
    <property type="entry name" value="NMRA-LIKE DOMAIN-CONTAINING PROTEIN"/>
    <property type="match status" value="1"/>
</dbReference>
<keyword evidence="2" id="KW-0521">NADP</keyword>
<dbReference type="Gene3D" id="3.40.50.720">
    <property type="entry name" value="NAD(P)-binding Rossmann-like Domain"/>
    <property type="match status" value="1"/>
</dbReference>
<evidence type="ECO:0000313" key="6">
    <source>
        <dbReference type="Proteomes" id="UP000481861"/>
    </source>
</evidence>
<dbReference type="Proteomes" id="UP000481861">
    <property type="component" value="Unassembled WGS sequence"/>
</dbReference>
<name>A0A7C8MAB7_9PLEO</name>
<dbReference type="Pfam" id="PF13460">
    <property type="entry name" value="NAD_binding_10"/>
    <property type="match status" value="1"/>
</dbReference>
<protein>
    <recommendedName>
        <fullName evidence="4">NAD(P)-binding domain-containing protein</fullName>
    </recommendedName>
</protein>
<gene>
    <name evidence="5" type="ORF">BDV95DRAFT_607093</name>
</gene>
<dbReference type="SUPFAM" id="SSF51735">
    <property type="entry name" value="NAD(P)-binding Rossmann-fold domains"/>
    <property type="match status" value="1"/>
</dbReference>